<organism evidence="4 5">
    <name type="scientific">Ramazzottius varieornatus</name>
    <name type="common">Water bear</name>
    <name type="synonym">Tardigrade</name>
    <dbReference type="NCBI Taxonomy" id="947166"/>
    <lineage>
        <taxon>Eukaryota</taxon>
        <taxon>Metazoa</taxon>
        <taxon>Ecdysozoa</taxon>
        <taxon>Tardigrada</taxon>
        <taxon>Eutardigrada</taxon>
        <taxon>Parachela</taxon>
        <taxon>Hypsibioidea</taxon>
        <taxon>Ramazzottiidae</taxon>
        <taxon>Ramazzottius</taxon>
    </lineage>
</organism>
<dbReference type="STRING" id="947166.A0A1D1UPR5"/>
<keyword evidence="5" id="KW-1185">Reference proteome</keyword>
<feature type="compositionally biased region" description="Basic and acidic residues" evidence="1">
    <location>
        <begin position="523"/>
        <end position="539"/>
    </location>
</feature>
<feature type="compositionally biased region" description="Basic and acidic residues" evidence="1">
    <location>
        <begin position="590"/>
        <end position="608"/>
    </location>
</feature>
<keyword evidence="2" id="KW-0472">Membrane</keyword>
<feature type="transmembrane region" description="Helical" evidence="2">
    <location>
        <begin position="60"/>
        <end position="86"/>
    </location>
</feature>
<dbReference type="AlphaFoldDB" id="A0A1D1UPR5"/>
<dbReference type="OrthoDB" id="447516at2759"/>
<proteinExistence type="predicted"/>
<feature type="region of interest" description="Disordered" evidence="1">
    <location>
        <begin position="168"/>
        <end position="204"/>
    </location>
</feature>
<evidence type="ECO:0000259" key="3">
    <source>
        <dbReference type="PROSITE" id="PS50106"/>
    </source>
</evidence>
<feature type="compositionally biased region" description="Polar residues" evidence="1">
    <location>
        <begin position="426"/>
        <end position="451"/>
    </location>
</feature>
<feature type="domain" description="PDZ" evidence="3">
    <location>
        <begin position="209"/>
        <end position="274"/>
    </location>
</feature>
<name>A0A1D1UPR5_RAMVA</name>
<dbReference type="PROSITE" id="PS50106">
    <property type="entry name" value="PDZ"/>
    <property type="match status" value="1"/>
</dbReference>
<dbReference type="Pfam" id="PF00595">
    <property type="entry name" value="PDZ"/>
    <property type="match status" value="1"/>
</dbReference>
<comment type="caution">
    <text evidence="4">The sequence shown here is derived from an EMBL/GenBank/DDBJ whole genome shotgun (WGS) entry which is preliminary data.</text>
</comment>
<feature type="region of interest" description="Disordered" evidence="1">
    <location>
        <begin position="634"/>
        <end position="653"/>
    </location>
</feature>
<keyword evidence="2" id="KW-0812">Transmembrane</keyword>
<feature type="region of interest" description="Disordered" evidence="1">
    <location>
        <begin position="466"/>
        <end position="625"/>
    </location>
</feature>
<reference evidence="4 5" key="1">
    <citation type="journal article" date="2016" name="Nat. Commun.">
        <title>Extremotolerant tardigrade genome and improved radiotolerance of human cultured cells by tardigrade-unique protein.</title>
        <authorList>
            <person name="Hashimoto T."/>
            <person name="Horikawa D.D."/>
            <person name="Saito Y."/>
            <person name="Kuwahara H."/>
            <person name="Kozuka-Hata H."/>
            <person name="Shin-I T."/>
            <person name="Minakuchi Y."/>
            <person name="Ohishi K."/>
            <person name="Motoyama A."/>
            <person name="Aizu T."/>
            <person name="Enomoto A."/>
            <person name="Kondo K."/>
            <person name="Tanaka S."/>
            <person name="Hara Y."/>
            <person name="Koshikawa S."/>
            <person name="Sagara H."/>
            <person name="Miura T."/>
            <person name="Yokobori S."/>
            <person name="Miyagawa K."/>
            <person name="Suzuki Y."/>
            <person name="Kubo T."/>
            <person name="Oyama M."/>
            <person name="Kohara Y."/>
            <person name="Fujiyama A."/>
            <person name="Arakawa K."/>
            <person name="Katayama T."/>
            <person name="Toyoda A."/>
            <person name="Kunieda T."/>
        </authorList>
    </citation>
    <scope>NUCLEOTIDE SEQUENCE [LARGE SCALE GENOMIC DNA]</scope>
    <source>
        <strain evidence="4 5">YOKOZUNA-1</strain>
    </source>
</reference>
<dbReference type="Proteomes" id="UP000186922">
    <property type="component" value="Unassembled WGS sequence"/>
</dbReference>
<evidence type="ECO:0000313" key="5">
    <source>
        <dbReference type="Proteomes" id="UP000186922"/>
    </source>
</evidence>
<dbReference type="EMBL" id="BDGG01000002">
    <property type="protein sequence ID" value="GAU91716.1"/>
    <property type="molecule type" value="Genomic_DNA"/>
</dbReference>
<dbReference type="Gene3D" id="2.30.42.10">
    <property type="match status" value="1"/>
</dbReference>
<evidence type="ECO:0000313" key="4">
    <source>
        <dbReference type="EMBL" id="GAU91716.1"/>
    </source>
</evidence>
<evidence type="ECO:0000256" key="1">
    <source>
        <dbReference type="SAM" id="MobiDB-lite"/>
    </source>
</evidence>
<gene>
    <name evidence="4" type="primary">RvY_03921-1</name>
    <name evidence="4" type="synonym">RvY_03921.1</name>
    <name evidence="4" type="ORF">RvY_03921</name>
</gene>
<keyword evidence="2" id="KW-1133">Transmembrane helix</keyword>
<dbReference type="InterPro" id="IPR001478">
    <property type="entry name" value="PDZ"/>
</dbReference>
<protein>
    <recommendedName>
        <fullName evidence="3">PDZ domain-containing protein</fullName>
    </recommendedName>
</protein>
<feature type="region of interest" description="Disordered" evidence="1">
    <location>
        <begin position="291"/>
        <end position="359"/>
    </location>
</feature>
<dbReference type="SMART" id="SM00228">
    <property type="entry name" value="PDZ"/>
    <property type="match status" value="1"/>
</dbReference>
<dbReference type="InterPro" id="IPR036034">
    <property type="entry name" value="PDZ_sf"/>
</dbReference>
<sequence>MARLGGGNWIFRPWTPLLSALSSGLVNRPQSHASVIILLLSCVIGGCHGAQQASFTDGDIAGAVIGSVLCTLLLCSLIAFAFYWFYIRKRDGRFEFEDATKPGYKVAMAPTAKVIHLQPDNIRKKEPAGYGYLNTGFRSSVIDDRALLCDGRQITRTERHDPVKNYAGRRRSREFDEATDKLKRRRSRSHQNLQRHHPGMQDGHGQVIRVKLRGHDFTGLGFNICGNLRDGIYVQNVLHKGPAADCGLLESGDRIVDVQVSFKNIVFEDALTILSYASPYDVTLYLQKEADTGRRPRQTNSDQTNRRSWHYDMSQTTLPNGFLKRSQSNGDLDQIHRTRRRSSSESSAQSQEDFEERPRYVYTRQAAPSQNINEVKQGRKSVLSVKHAGSLSSLKERSSPTSSIRHVMMATPSVSGNRSLGPEPTSHATRSQIPPTKSGSVKSSLHQTSNEVSEETVLFSQLQVKAAPSNSTRTKKAPPVPYPASITVNNRPSPTPRPFSSISETSGSSEREVTPLPNDDEQRESSMLEDIYRQMHREGQGPTVVQDGARSWSSPVDRSAGRKPAREYQTFEMVWTEGSESDRSSIYNDRSAEFNHGASRDPHQRLTGKDSGLPSDDSPAPVVNPYARSIPAVYYRSQQDAEKDSKTFKSGYP</sequence>
<dbReference type="SUPFAM" id="SSF50156">
    <property type="entry name" value="PDZ domain-like"/>
    <property type="match status" value="1"/>
</dbReference>
<feature type="compositionally biased region" description="Polar residues" evidence="1">
    <location>
        <begin position="313"/>
        <end position="331"/>
    </location>
</feature>
<accession>A0A1D1UPR5</accession>
<dbReference type="CDD" id="cd00136">
    <property type="entry name" value="PDZ_canonical"/>
    <property type="match status" value="1"/>
</dbReference>
<evidence type="ECO:0000256" key="2">
    <source>
        <dbReference type="SAM" id="Phobius"/>
    </source>
</evidence>
<feature type="region of interest" description="Disordered" evidence="1">
    <location>
        <begin position="411"/>
        <end position="454"/>
    </location>
</feature>
<feature type="compositionally biased region" description="Basic residues" evidence="1">
    <location>
        <begin position="182"/>
        <end position="198"/>
    </location>
</feature>